<dbReference type="Proteomes" id="UP000265768">
    <property type="component" value="Unassembled WGS sequence"/>
</dbReference>
<evidence type="ECO:0000256" key="2">
    <source>
        <dbReference type="ARBA" id="ARBA00001946"/>
    </source>
</evidence>
<proteinExistence type="predicted"/>
<protein>
    <submittedName>
        <fullName evidence="8">CoA pyrophosphatase</fullName>
    </submittedName>
</protein>
<evidence type="ECO:0000313" key="9">
    <source>
        <dbReference type="Proteomes" id="UP000265768"/>
    </source>
</evidence>
<dbReference type="InterPro" id="IPR000086">
    <property type="entry name" value="NUDIX_hydrolase_dom"/>
</dbReference>
<dbReference type="PROSITE" id="PS51462">
    <property type="entry name" value="NUDIX"/>
    <property type="match status" value="1"/>
</dbReference>
<comment type="cofactor">
    <cofactor evidence="1">
        <name>Mn(2+)</name>
        <dbReference type="ChEBI" id="CHEBI:29035"/>
    </cofactor>
</comment>
<dbReference type="GO" id="GO:0010945">
    <property type="term" value="F:coenzyme A diphosphatase activity"/>
    <property type="evidence" value="ECO:0007669"/>
    <property type="project" value="InterPro"/>
</dbReference>
<dbReference type="PANTHER" id="PTHR12992:SF11">
    <property type="entry name" value="MITOCHONDRIAL COENZYME A DIPHOSPHATASE NUDT8"/>
    <property type="match status" value="1"/>
</dbReference>
<keyword evidence="9" id="KW-1185">Reference proteome</keyword>
<dbReference type="Gene3D" id="3.90.79.10">
    <property type="entry name" value="Nucleoside Triphosphate Pyrophosphohydrolase"/>
    <property type="match status" value="1"/>
</dbReference>
<evidence type="ECO:0000259" key="7">
    <source>
        <dbReference type="PROSITE" id="PS51462"/>
    </source>
</evidence>
<evidence type="ECO:0000313" key="8">
    <source>
        <dbReference type="EMBL" id="RJL22007.1"/>
    </source>
</evidence>
<evidence type="ECO:0000256" key="4">
    <source>
        <dbReference type="ARBA" id="ARBA00022801"/>
    </source>
</evidence>
<dbReference type="EMBL" id="QZEY01000023">
    <property type="protein sequence ID" value="RJL22007.1"/>
    <property type="molecule type" value="Genomic_DNA"/>
</dbReference>
<reference evidence="8 9" key="1">
    <citation type="submission" date="2018-09" db="EMBL/GenBank/DDBJ databases">
        <title>YIM 75507 draft genome.</title>
        <authorList>
            <person name="Tang S."/>
            <person name="Feng Y."/>
        </authorList>
    </citation>
    <scope>NUCLEOTIDE SEQUENCE [LARGE SCALE GENOMIC DNA]</scope>
    <source>
        <strain evidence="8 9">YIM 75507</strain>
    </source>
</reference>
<keyword evidence="6" id="KW-0464">Manganese</keyword>
<evidence type="ECO:0000256" key="3">
    <source>
        <dbReference type="ARBA" id="ARBA00022723"/>
    </source>
</evidence>
<comment type="cofactor">
    <cofactor evidence="2">
        <name>Mg(2+)</name>
        <dbReference type="ChEBI" id="CHEBI:18420"/>
    </cofactor>
</comment>
<dbReference type="AlphaFoldDB" id="A0A3A4A7N1"/>
<dbReference type="InterPro" id="IPR015797">
    <property type="entry name" value="NUDIX_hydrolase-like_dom_sf"/>
</dbReference>
<gene>
    <name evidence="8" type="ORF">D5H75_35980</name>
</gene>
<organism evidence="8 9">
    <name type="scientific">Bailinhaonella thermotolerans</name>
    <dbReference type="NCBI Taxonomy" id="1070861"/>
    <lineage>
        <taxon>Bacteria</taxon>
        <taxon>Bacillati</taxon>
        <taxon>Actinomycetota</taxon>
        <taxon>Actinomycetes</taxon>
        <taxon>Streptosporangiales</taxon>
        <taxon>Streptosporangiaceae</taxon>
        <taxon>Bailinhaonella</taxon>
    </lineage>
</organism>
<dbReference type="GO" id="GO:0046872">
    <property type="term" value="F:metal ion binding"/>
    <property type="evidence" value="ECO:0007669"/>
    <property type="project" value="UniProtKB-KW"/>
</dbReference>
<comment type="caution">
    <text evidence="8">The sequence shown here is derived from an EMBL/GenBank/DDBJ whole genome shotgun (WGS) entry which is preliminary data.</text>
</comment>
<keyword evidence="3" id="KW-0479">Metal-binding</keyword>
<dbReference type="Pfam" id="PF00293">
    <property type="entry name" value="NUDIX"/>
    <property type="match status" value="1"/>
</dbReference>
<dbReference type="CDD" id="cd03426">
    <property type="entry name" value="NUDIX_CoAse_Nudt7"/>
    <property type="match status" value="1"/>
</dbReference>
<feature type="domain" description="Nudix hydrolase" evidence="7">
    <location>
        <begin position="34"/>
        <end position="174"/>
    </location>
</feature>
<name>A0A3A4A7N1_9ACTN</name>
<sequence length="219" mass="23801">MTPEAPQMPEWLTTLAEKARNMEVDPYLRPPATGGRRAAILVLFGEGPLGPDLLLIQRSDAMRKHAGQPAFPGGGLDEDDDGPIAAALREAEEETGLEPAGVEIAAVMPELYLRHSDNRVTPVLAWWRDPSAVHAADPREVASVERVPVAELADPANRVMIRSPDGYKSPAFHVRGLLVWGFTAGVVDRLLSLGGWEKPWDRNRVEGLPAQVISLAARD</sequence>
<dbReference type="PANTHER" id="PTHR12992">
    <property type="entry name" value="NUDIX HYDROLASE"/>
    <property type="match status" value="1"/>
</dbReference>
<keyword evidence="4" id="KW-0378">Hydrolase</keyword>
<dbReference type="SUPFAM" id="SSF55811">
    <property type="entry name" value="Nudix"/>
    <property type="match status" value="1"/>
</dbReference>
<accession>A0A3A4A7N1</accession>
<dbReference type="InterPro" id="IPR045121">
    <property type="entry name" value="CoAse"/>
</dbReference>
<evidence type="ECO:0000256" key="6">
    <source>
        <dbReference type="ARBA" id="ARBA00023211"/>
    </source>
</evidence>
<evidence type="ECO:0000256" key="1">
    <source>
        <dbReference type="ARBA" id="ARBA00001936"/>
    </source>
</evidence>
<evidence type="ECO:0000256" key="5">
    <source>
        <dbReference type="ARBA" id="ARBA00022842"/>
    </source>
</evidence>
<dbReference type="OrthoDB" id="9802805at2"/>
<keyword evidence="5" id="KW-0460">Magnesium</keyword>